<dbReference type="RefSeq" id="WP_067547490.1">
    <property type="nucleotide sequence ID" value="NZ_CP012836.1"/>
</dbReference>
<accession>A0A142EPE7</accession>
<dbReference type="KEGG" id="alm:AO498_11205"/>
<name>A0A142EPE7_9BACT</name>
<gene>
    <name evidence="1" type="ORF">AO498_11205</name>
</gene>
<keyword evidence="2" id="KW-1185">Reference proteome</keyword>
<evidence type="ECO:0008006" key="3">
    <source>
        <dbReference type="Google" id="ProtNLM"/>
    </source>
</evidence>
<dbReference type="AlphaFoldDB" id="A0A142EPE7"/>
<reference evidence="1 2" key="2">
    <citation type="journal article" date="2016" name="Genome Announc.">
        <title>Complete Genome Sequence of Algoriphagus sp. Strain M8-2, Isolated from a Brackish Lake.</title>
        <authorList>
            <person name="Muraguchi Y."/>
            <person name="Kushimoto K."/>
            <person name="Ohtsubo Y."/>
            <person name="Suzuki T."/>
            <person name="Dohra H."/>
            <person name="Kimbara K."/>
            <person name="Shintani M."/>
        </authorList>
    </citation>
    <scope>NUCLEOTIDE SEQUENCE [LARGE SCALE GENOMIC DNA]</scope>
    <source>
        <strain evidence="1 2">M8-2</strain>
    </source>
</reference>
<dbReference type="PATRIC" id="fig|1727163.4.peg.2342"/>
<dbReference type="OrthoDB" id="826963at2"/>
<proteinExistence type="predicted"/>
<dbReference type="EMBL" id="CP012836">
    <property type="protein sequence ID" value="AMQ57002.1"/>
    <property type="molecule type" value="Genomic_DNA"/>
</dbReference>
<evidence type="ECO:0000313" key="1">
    <source>
        <dbReference type="EMBL" id="AMQ57002.1"/>
    </source>
</evidence>
<evidence type="ECO:0000313" key="2">
    <source>
        <dbReference type="Proteomes" id="UP000073816"/>
    </source>
</evidence>
<protein>
    <recommendedName>
        <fullName evidence="3">PepSY domain-containing protein</fullName>
    </recommendedName>
</protein>
<dbReference type="Proteomes" id="UP000073816">
    <property type="component" value="Chromosome"/>
</dbReference>
<sequence>MKNLSILFVFFLLVIGISSCGKEEGGDPLDIYRELAYNALTSDEKARVLGEWKDAAVNAWTDGNYLVVFQTIDPSLGIIQVVVDPELGRVVEVLGRS</sequence>
<organism evidence="1 2">
    <name type="scientific">Algoriphagus sanaruensis</name>
    <dbReference type="NCBI Taxonomy" id="1727163"/>
    <lineage>
        <taxon>Bacteria</taxon>
        <taxon>Pseudomonadati</taxon>
        <taxon>Bacteroidota</taxon>
        <taxon>Cytophagia</taxon>
        <taxon>Cytophagales</taxon>
        <taxon>Cyclobacteriaceae</taxon>
        <taxon>Algoriphagus</taxon>
    </lineage>
</organism>
<dbReference type="PROSITE" id="PS51257">
    <property type="entry name" value="PROKAR_LIPOPROTEIN"/>
    <property type="match status" value="1"/>
</dbReference>
<reference evidence="2" key="1">
    <citation type="submission" date="2015-09" db="EMBL/GenBank/DDBJ databases">
        <title>Complete sequence of Algoriphagus sp. M8-2.</title>
        <authorList>
            <person name="Shintani M."/>
        </authorList>
    </citation>
    <scope>NUCLEOTIDE SEQUENCE [LARGE SCALE GENOMIC DNA]</scope>
    <source>
        <strain evidence="2">M8-2</strain>
    </source>
</reference>